<dbReference type="Proteomes" id="UP000494249">
    <property type="component" value="Unassembled WGS sequence"/>
</dbReference>
<evidence type="ECO:0000313" key="5">
    <source>
        <dbReference type="Proteomes" id="UP000494249"/>
    </source>
</evidence>
<feature type="domain" description="DUF7685" evidence="1">
    <location>
        <begin position="8"/>
        <end position="50"/>
    </location>
</feature>
<gene>
    <name evidence="4" type="ORF">LMG22037_04975</name>
</gene>
<feature type="domain" description="DUF7713" evidence="3">
    <location>
        <begin position="133"/>
        <end position="195"/>
    </location>
</feature>
<protein>
    <submittedName>
        <fullName evidence="4">Uncharacterized protein</fullName>
    </submittedName>
</protein>
<accession>A0A6J5C0J5</accession>
<sequence>MTHDQCDQCEQCAQPIAAYDAIHYGAAGGGYRLLCTQCFNAEVAKRYGLTGFENVRLEPIRMVDCAGDAHQFHFQMRLAGGNMLVLDAFEIQGELRAGYEFRMIGNPDDDVLTLLGRLVQKMRRALSVKDLAADGHQLRISDQTVRGRISSDMTGPGDTPVVVVDGREISWDDFGRMLTAFEGWQFRLQIIDMADEP</sequence>
<feature type="domain" description="DUF7686" evidence="2">
    <location>
        <begin position="53"/>
        <end position="127"/>
    </location>
</feature>
<dbReference type="AlphaFoldDB" id="A0A6J5C0J5"/>
<dbReference type="EMBL" id="CADIKB010000032">
    <property type="protein sequence ID" value="CAB3723558.1"/>
    <property type="molecule type" value="Genomic_DNA"/>
</dbReference>
<dbReference type="InterPro" id="IPR056102">
    <property type="entry name" value="DUF7685"/>
</dbReference>
<dbReference type="Pfam" id="PF24828">
    <property type="entry name" value="DUF7713"/>
    <property type="match status" value="1"/>
</dbReference>
<evidence type="ECO:0000259" key="3">
    <source>
        <dbReference type="Pfam" id="PF24828"/>
    </source>
</evidence>
<dbReference type="RefSeq" id="WP_035482708.1">
    <property type="nucleotide sequence ID" value="NZ_CADFGL010000029.1"/>
</dbReference>
<dbReference type="InterPro" id="IPR056130">
    <property type="entry name" value="DUF7713"/>
</dbReference>
<organism evidence="4 5">
    <name type="scientific">Paraburkholderia phenoliruptrix</name>
    <dbReference type="NCBI Taxonomy" id="252970"/>
    <lineage>
        <taxon>Bacteria</taxon>
        <taxon>Pseudomonadati</taxon>
        <taxon>Pseudomonadota</taxon>
        <taxon>Betaproteobacteria</taxon>
        <taxon>Burkholderiales</taxon>
        <taxon>Burkholderiaceae</taxon>
        <taxon>Paraburkholderia</taxon>
    </lineage>
</organism>
<evidence type="ECO:0000313" key="4">
    <source>
        <dbReference type="EMBL" id="CAB3723558.1"/>
    </source>
</evidence>
<proteinExistence type="predicted"/>
<dbReference type="Pfam" id="PF24734">
    <property type="entry name" value="DUF7685"/>
    <property type="match status" value="1"/>
</dbReference>
<evidence type="ECO:0000259" key="1">
    <source>
        <dbReference type="Pfam" id="PF24734"/>
    </source>
</evidence>
<dbReference type="InterPro" id="IPR056103">
    <property type="entry name" value="DUF7686"/>
</dbReference>
<dbReference type="Pfam" id="PF24735">
    <property type="entry name" value="DUF7686"/>
    <property type="match status" value="1"/>
</dbReference>
<name>A0A6J5C0J5_9BURK</name>
<reference evidence="4 5" key="1">
    <citation type="submission" date="2020-04" db="EMBL/GenBank/DDBJ databases">
        <authorList>
            <person name="De Canck E."/>
        </authorList>
    </citation>
    <scope>NUCLEOTIDE SEQUENCE [LARGE SCALE GENOMIC DNA]</scope>
    <source>
        <strain evidence="4 5">LMG 22037</strain>
    </source>
</reference>
<evidence type="ECO:0000259" key="2">
    <source>
        <dbReference type="Pfam" id="PF24735"/>
    </source>
</evidence>